<gene>
    <name evidence="2" type="ORF">COT81_03910</name>
</gene>
<keyword evidence="1" id="KW-0479">Metal-binding</keyword>
<dbReference type="Gene3D" id="3.40.190.80">
    <property type="match status" value="1"/>
</dbReference>
<feature type="binding site" evidence="1">
    <location>
        <position position="81"/>
    </location>
    <ligand>
        <name>Mg(2+)</name>
        <dbReference type="ChEBI" id="CHEBI:18420"/>
        <label>1</label>
        <note>catalytic</note>
    </ligand>
</feature>
<organism evidence="2 3">
    <name type="scientific">Candidatus Buchananbacteria bacterium CG10_big_fil_rev_8_21_14_0_10_42_9</name>
    <dbReference type="NCBI Taxonomy" id="1974526"/>
    <lineage>
        <taxon>Bacteria</taxon>
        <taxon>Candidatus Buchananiibacteriota</taxon>
    </lineage>
</organism>
<dbReference type="Pfam" id="PF00459">
    <property type="entry name" value="Inositol_P"/>
    <property type="match status" value="1"/>
</dbReference>
<dbReference type="PRINTS" id="PR00377">
    <property type="entry name" value="IMPHPHTASES"/>
</dbReference>
<evidence type="ECO:0000313" key="3">
    <source>
        <dbReference type="Proteomes" id="UP000230935"/>
    </source>
</evidence>
<evidence type="ECO:0000256" key="1">
    <source>
        <dbReference type="PIRSR" id="PIRSR600760-2"/>
    </source>
</evidence>
<dbReference type="SUPFAM" id="SSF56655">
    <property type="entry name" value="Carbohydrate phosphatase"/>
    <property type="match status" value="1"/>
</dbReference>
<dbReference type="AlphaFoldDB" id="A0A2H0W0T7"/>
<feature type="binding site" evidence="1">
    <location>
        <position position="79"/>
    </location>
    <ligand>
        <name>Mg(2+)</name>
        <dbReference type="ChEBI" id="CHEBI:18420"/>
        <label>1</label>
        <note>catalytic</note>
    </ligand>
</feature>
<keyword evidence="1" id="KW-0460">Magnesium</keyword>
<reference evidence="3" key="1">
    <citation type="submission" date="2017-09" db="EMBL/GenBank/DDBJ databases">
        <title>Depth-based differentiation of microbial function through sediment-hosted aquifers and enrichment of novel symbionts in the deep terrestrial subsurface.</title>
        <authorList>
            <person name="Probst A.J."/>
            <person name="Ladd B."/>
            <person name="Jarett J.K."/>
            <person name="Geller-Mcgrath D.E."/>
            <person name="Sieber C.M.K."/>
            <person name="Emerson J.B."/>
            <person name="Anantharaman K."/>
            <person name="Thomas B.C."/>
            <person name="Malmstrom R."/>
            <person name="Stieglmeier M."/>
            <person name="Klingl A."/>
            <person name="Woyke T."/>
            <person name="Ryan C.M."/>
            <person name="Banfield J.F."/>
        </authorList>
    </citation>
    <scope>NUCLEOTIDE SEQUENCE [LARGE SCALE GENOMIC DNA]</scope>
</reference>
<evidence type="ECO:0000313" key="2">
    <source>
        <dbReference type="EMBL" id="PIS04936.1"/>
    </source>
</evidence>
<proteinExistence type="predicted"/>
<dbReference type="InterPro" id="IPR000760">
    <property type="entry name" value="Inositol_monophosphatase-like"/>
</dbReference>
<dbReference type="GO" id="GO:0006020">
    <property type="term" value="P:inositol metabolic process"/>
    <property type="evidence" value="ECO:0007669"/>
    <property type="project" value="TreeGrafter"/>
</dbReference>
<dbReference type="GO" id="GO:0008934">
    <property type="term" value="F:inositol monophosphate 1-phosphatase activity"/>
    <property type="evidence" value="ECO:0007669"/>
    <property type="project" value="TreeGrafter"/>
</dbReference>
<dbReference type="Gene3D" id="3.30.540.10">
    <property type="entry name" value="Fructose-1,6-Bisphosphatase, subunit A, domain 1"/>
    <property type="match status" value="1"/>
</dbReference>
<evidence type="ECO:0008006" key="4">
    <source>
        <dbReference type="Google" id="ProtNLM"/>
    </source>
</evidence>
<dbReference type="GO" id="GO:0046872">
    <property type="term" value="F:metal ion binding"/>
    <property type="evidence" value="ECO:0007669"/>
    <property type="project" value="UniProtKB-KW"/>
</dbReference>
<dbReference type="PANTHER" id="PTHR20854:SF4">
    <property type="entry name" value="INOSITOL-1-MONOPHOSPHATASE-RELATED"/>
    <property type="match status" value="1"/>
</dbReference>
<name>A0A2H0W0T7_9BACT</name>
<accession>A0A2H0W0T7</accession>
<protein>
    <recommendedName>
        <fullName evidence="4">Inositol monophosphatase</fullName>
    </recommendedName>
</protein>
<sequence length="256" mass="29143">MQKVYHEVLKFITVEGQRIVRHGGSIKDVGVTKEFLTQEDVRIERGLKKIIKSHDPRHEFYAEEENGTFNHVNDYWVADPISGTRLFIRGLHHYAIAVAHISQGKVQFSAIYDPSVDELFTAFRGRGAFLNKKRIHISKARKSKDTSVIYHLSWHWPDFASGRKMFEELSKFRLFRNANSIAVNYCHVACGRYEGVVALSKDAFPEFAASLIVQEAGGVFVNKNGQPTINYSDRVFMGGNRAIVNELSKIVKKVNL</sequence>
<comment type="caution">
    <text evidence="2">The sequence shown here is derived from an EMBL/GenBank/DDBJ whole genome shotgun (WGS) entry which is preliminary data.</text>
</comment>
<dbReference type="Proteomes" id="UP000230935">
    <property type="component" value="Unassembled WGS sequence"/>
</dbReference>
<dbReference type="EMBL" id="PEZZ01000030">
    <property type="protein sequence ID" value="PIS04936.1"/>
    <property type="molecule type" value="Genomic_DNA"/>
</dbReference>
<feature type="binding site" evidence="1">
    <location>
        <position position="63"/>
    </location>
    <ligand>
        <name>Mg(2+)</name>
        <dbReference type="ChEBI" id="CHEBI:18420"/>
        <label>1</label>
        <note>catalytic</note>
    </ligand>
</feature>
<dbReference type="GO" id="GO:0007165">
    <property type="term" value="P:signal transduction"/>
    <property type="evidence" value="ECO:0007669"/>
    <property type="project" value="TreeGrafter"/>
</dbReference>
<dbReference type="PANTHER" id="PTHR20854">
    <property type="entry name" value="INOSITOL MONOPHOSPHATASE"/>
    <property type="match status" value="1"/>
</dbReference>
<comment type="cofactor">
    <cofactor evidence="1">
        <name>Mg(2+)</name>
        <dbReference type="ChEBI" id="CHEBI:18420"/>
    </cofactor>
</comment>